<evidence type="ECO:0000256" key="1">
    <source>
        <dbReference type="SAM" id="SignalP"/>
    </source>
</evidence>
<protein>
    <submittedName>
        <fullName evidence="2">Lipocalin</fullName>
    </submittedName>
</protein>
<keyword evidence="1" id="KW-0732">Signal</keyword>
<evidence type="ECO:0000313" key="2">
    <source>
        <dbReference type="EMBL" id="JAP77154.1"/>
    </source>
</evidence>
<proteinExistence type="predicted"/>
<feature type="signal peptide" evidence="1">
    <location>
        <begin position="1"/>
        <end position="21"/>
    </location>
</feature>
<feature type="chain" id="PRO_5007284706" evidence="1">
    <location>
        <begin position="22"/>
        <end position="185"/>
    </location>
</feature>
<organism evidence="2">
    <name type="scientific">Rhipicephalus appendiculatus</name>
    <name type="common">Brown ear tick</name>
    <dbReference type="NCBI Taxonomy" id="34631"/>
    <lineage>
        <taxon>Eukaryota</taxon>
        <taxon>Metazoa</taxon>
        <taxon>Ecdysozoa</taxon>
        <taxon>Arthropoda</taxon>
        <taxon>Chelicerata</taxon>
        <taxon>Arachnida</taxon>
        <taxon>Acari</taxon>
        <taxon>Parasitiformes</taxon>
        <taxon>Ixodida</taxon>
        <taxon>Ixodoidea</taxon>
        <taxon>Ixodidae</taxon>
        <taxon>Rhipicephalinae</taxon>
        <taxon>Rhipicephalus</taxon>
        <taxon>Rhipicephalus</taxon>
    </lineage>
</organism>
<dbReference type="EMBL" id="GEDV01011403">
    <property type="protein sequence ID" value="JAP77154.1"/>
    <property type="molecule type" value="Transcribed_RNA"/>
</dbReference>
<name>A0A131YCV4_RHIAP</name>
<accession>A0A131YCV4</accession>
<reference evidence="2" key="1">
    <citation type="journal article" date="2016" name="Ticks Tick Borne Dis.">
        <title>De novo assembly and annotation of the salivary gland transcriptome of Rhipicephalus appendiculatus male and female ticks during blood feeding.</title>
        <authorList>
            <person name="de Castro M.H."/>
            <person name="de Klerk D."/>
            <person name="Pienaar R."/>
            <person name="Latif A.A."/>
            <person name="Rees D.J."/>
            <person name="Mans B.J."/>
        </authorList>
    </citation>
    <scope>NUCLEOTIDE SEQUENCE</scope>
    <source>
        <tissue evidence="2">Salivary glands</tissue>
    </source>
</reference>
<dbReference type="AlphaFoldDB" id="A0A131YCV4"/>
<sequence length="185" mass="22057">MVFKYVSTALLLLASVPPLNGLFPCVKGICKKMDIKKFVCTRDLIWTYNTSSTDYVMCKCDHMKSYRNTTMFFTRSFFVDERWRRSIQNLEGRFSKQRKEVMQVSNKDHVVTSIEDLIYMSETYRCAVILVKQFIPSQQKFYDLRVWDTYLKTGPHEKCIRRFEKLTQRGHGIYMPKCKIILRIK</sequence>